<accession>D1PGY5</accession>
<evidence type="ECO:0000313" key="3">
    <source>
        <dbReference type="Proteomes" id="UP000004477"/>
    </source>
</evidence>
<evidence type="ECO:0000313" key="2">
    <source>
        <dbReference type="EMBL" id="EFB34093.1"/>
    </source>
</evidence>
<organism evidence="2 3">
    <name type="scientific">Segatella copri DSM 18205</name>
    <dbReference type="NCBI Taxonomy" id="537011"/>
    <lineage>
        <taxon>Bacteria</taxon>
        <taxon>Pseudomonadati</taxon>
        <taxon>Bacteroidota</taxon>
        <taxon>Bacteroidia</taxon>
        <taxon>Bacteroidales</taxon>
        <taxon>Prevotellaceae</taxon>
        <taxon>Segatella</taxon>
    </lineage>
</organism>
<dbReference type="HOGENOM" id="CLU_3187277_0_0_10"/>
<reference evidence="2" key="1">
    <citation type="submission" date="2009-11" db="EMBL/GenBank/DDBJ databases">
        <authorList>
            <person name="Weinstock G."/>
            <person name="Sodergren E."/>
            <person name="Clifton S."/>
            <person name="Fulton L."/>
            <person name="Fulton B."/>
            <person name="Courtney L."/>
            <person name="Fronick C."/>
            <person name="Harrison M."/>
            <person name="Strong C."/>
            <person name="Farmer C."/>
            <person name="Delahaunty K."/>
            <person name="Markovic C."/>
            <person name="Hall O."/>
            <person name="Minx P."/>
            <person name="Tomlinson C."/>
            <person name="Mitreva M."/>
            <person name="Nelson J."/>
            <person name="Hou S."/>
            <person name="Wollam A."/>
            <person name="Pepin K.H."/>
            <person name="Johnson M."/>
            <person name="Bhonagiri V."/>
            <person name="Nash W.E."/>
            <person name="Warren W."/>
            <person name="Chinwalla A."/>
            <person name="Mardis E.R."/>
            <person name="Wilson R.K."/>
        </authorList>
    </citation>
    <scope>NUCLEOTIDE SEQUENCE [LARGE SCALE GENOMIC DNA]</scope>
    <source>
        <strain evidence="2">DSM 18205</strain>
    </source>
</reference>
<dbReference type="AlphaFoldDB" id="D1PGY5"/>
<keyword evidence="1" id="KW-1133">Transmembrane helix</keyword>
<comment type="caution">
    <text evidence="2">The sequence shown here is derived from an EMBL/GenBank/DDBJ whole genome shotgun (WGS) entry which is preliminary data.</text>
</comment>
<gene>
    <name evidence="2" type="ORF">PREVCOP_06501</name>
</gene>
<name>D1PGY5_9BACT</name>
<dbReference type="PaxDb" id="537011-PREVCOP_06501"/>
<sequence length="46" mass="5492">MIGEFHFYKIIKANMLFIVINGVFAFLFLKPPFCTQFLLVIYFLWG</sequence>
<keyword evidence="1" id="KW-0472">Membrane</keyword>
<dbReference type="STRING" id="537011.PREVCOP_06501"/>
<dbReference type="Proteomes" id="UP000004477">
    <property type="component" value="Unassembled WGS sequence"/>
</dbReference>
<evidence type="ECO:0000256" key="1">
    <source>
        <dbReference type="SAM" id="Phobius"/>
    </source>
</evidence>
<keyword evidence="3" id="KW-1185">Reference proteome</keyword>
<protein>
    <submittedName>
        <fullName evidence="2">Uncharacterized protein</fullName>
    </submittedName>
</protein>
<keyword evidence="1" id="KW-0812">Transmembrane</keyword>
<proteinExistence type="predicted"/>
<dbReference type="EMBL" id="ACBX02000047">
    <property type="protein sequence ID" value="EFB34093.1"/>
    <property type="molecule type" value="Genomic_DNA"/>
</dbReference>
<feature type="transmembrane region" description="Helical" evidence="1">
    <location>
        <begin position="16"/>
        <end position="45"/>
    </location>
</feature>